<feature type="domain" description="VWFA" evidence="2">
    <location>
        <begin position="58"/>
        <end position="257"/>
    </location>
</feature>
<evidence type="ECO:0000313" key="3">
    <source>
        <dbReference type="EMBL" id="KIM33094.1"/>
    </source>
</evidence>
<dbReference type="InterPro" id="IPR036465">
    <property type="entry name" value="vWFA_dom_sf"/>
</dbReference>
<dbReference type="PANTHER" id="PTHR10579:SF156">
    <property type="entry name" value="VWFA DOMAIN-CONTAINING PROTEIN"/>
    <property type="match status" value="1"/>
</dbReference>
<protein>
    <recommendedName>
        <fullName evidence="2">VWFA domain-containing protein</fullName>
    </recommendedName>
</protein>
<name>A0A0C3BM51_SERVB</name>
<evidence type="ECO:0000259" key="2">
    <source>
        <dbReference type="PROSITE" id="PS50234"/>
    </source>
</evidence>
<dbReference type="InterPro" id="IPR002035">
    <property type="entry name" value="VWF_A"/>
</dbReference>
<dbReference type="Proteomes" id="UP000054097">
    <property type="component" value="Unassembled WGS sequence"/>
</dbReference>
<organism evidence="3 4">
    <name type="scientific">Serendipita vermifera MAFF 305830</name>
    <dbReference type="NCBI Taxonomy" id="933852"/>
    <lineage>
        <taxon>Eukaryota</taxon>
        <taxon>Fungi</taxon>
        <taxon>Dikarya</taxon>
        <taxon>Basidiomycota</taxon>
        <taxon>Agaricomycotina</taxon>
        <taxon>Agaricomycetes</taxon>
        <taxon>Sebacinales</taxon>
        <taxon>Serendipitaceae</taxon>
        <taxon>Serendipita</taxon>
    </lineage>
</organism>
<accession>A0A0C3BM51</accession>
<dbReference type="OrthoDB" id="10264538at2759"/>
<dbReference type="HOGENOM" id="CLU_013635_0_0_1"/>
<proteinExistence type="predicted"/>
<dbReference type="Pfam" id="PF00092">
    <property type="entry name" value="VWA"/>
    <property type="match status" value="1"/>
</dbReference>
<dbReference type="InterPro" id="IPR051266">
    <property type="entry name" value="CLCR"/>
</dbReference>
<keyword evidence="4" id="KW-1185">Reference proteome</keyword>
<dbReference type="SUPFAM" id="SSF51294">
    <property type="entry name" value="Hedgehog/intein (Hint) domain"/>
    <property type="match status" value="1"/>
</dbReference>
<dbReference type="EMBL" id="KN824279">
    <property type="protein sequence ID" value="KIM33094.1"/>
    <property type="molecule type" value="Genomic_DNA"/>
</dbReference>
<dbReference type="Pfam" id="PF14624">
    <property type="entry name" value="Vwaint"/>
    <property type="match status" value="1"/>
</dbReference>
<feature type="region of interest" description="Disordered" evidence="1">
    <location>
        <begin position="1"/>
        <end position="27"/>
    </location>
</feature>
<evidence type="ECO:0000313" key="4">
    <source>
        <dbReference type="Proteomes" id="UP000054097"/>
    </source>
</evidence>
<dbReference type="PROSITE" id="PS50234">
    <property type="entry name" value="VWFA"/>
    <property type="match status" value="1"/>
</dbReference>
<dbReference type="SMART" id="SM00327">
    <property type="entry name" value="VWA"/>
    <property type="match status" value="1"/>
</dbReference>
<dbReference type="SUPFAM" id="SSF53300">
    <property type="entry name" value="vWA-like"/>
    <property type="match status" value="1"/>
</dbReference>
<dbReference type="PANTHER" id="PTHR10579">
    <property type="entry name" value="CALCIUM-ACTIVATED CHLORIDE CHANNEL REGULATOR"/>
    <property type="match status" value="1"/>
</dbReference>
<dbReference type="InterPro" id="IPR032838">
    <property type="entry name" value="Vwaint_dom"/>
</dbReference>
<gene>
    <name evidence="3" type="ORF">M408DRAFT_326747</name>
</gene>
<dbReference type="STRING" id="933852.A0A0C3BM51"/>
<reference evidence="3 4" key="1">
    <citation type="submission" date="2014-04" db="EMBL/GenBank/DDBJ databases">
        <authorList>
            <consortium name="DOE Joint Genome Institute"/>
            <person name="Kuo A."/>
            <person name="Zuccaro A."/>
            <person name="Kohler A."/>
            <person name="Nagy L.G."/>
            <person name="Floudas D."/>
            <person name="Copeland A."/>
            <person name="Barry K.W."/>
            <person name="Cichocki N."/>
            <person name="Veneault-Fourrey C."/>
            <person name="LaButti K."/>
            <person name="Lindquist E.A."/>
            <person name="Lipzen A."/>
            <person name="Lundell T."/>
            <person name="Morin E."/>
            <person name="Murat C."/>
            <person name="Sun H."/>
            <person name="Tunlid A."/>
            <person name="Henrissat B."/>
            <person name="Grigoriev I.V."/>
            <person name="Hibbett D.S."/>
            <person name="Martin F."/>
            <person name="Nordberg H.P."/>
            <person name="Cantor M.N."/>
            <person name="Hua S.X."/>
        </authorList>
    </citation>
    <scope>NUCLEOTIDE SEQUENCE [LARGE SCALE GENOMIC DNA]</scope>
    <source>
        <strain evidence="3 4">MAFF 305830</strain>
    </source>
</reference>
<dbReference type="AlphaFoldDB" id="A0A0C3BM51"/>
<evidence type="ECO:0000256" key="1">
    <source>
        <dbReference type="SAM" id="MobiDB-lite"/>
    </source>
</evidence>
<dbReference type="Gene3D" id="3.40.50.410">
    <property type="entry name" value="von Willebrand factor, type A domain"/>
    <property type="match status" value="1"/>
</dbReference>
<sequence length="712" mass="77091">MTQLQTSNTSTAPQASGPANTLRLTVSADAGNSSLLATIHPPSQPGSDGTPEKRAPVDLCCVIDVSGSMDDDAAVPSEQDKPLEVTGLSVMDVTKHAMRTIIASMGEDDRLALVSFTNRAKVVANLTQTNQRGKDSLLRAVEGLRPDNSTNLWDGLKVGMNTLNEQTGSGDFNTVNRVQSVFILTDGMPNVEPPRGHIPMLKQYLEANPQTRFNISTFGFGYSLDSKLLSEIANVGGGSYGFIPDAGMVGTVFVHALANLFATYAPRAIMNVEMPEGMTLKTLKGSYPNTSASWGSRIEIGDVQYGQTRQFILEFNGIQMSEVTVSVVAKPWFAQDTENLTVTATPVAEDGTPSEEYLLTKYRLDSVTYINQLCGQHQASVITNSNAAARWTTQATEIRQYLPTNADALDLATDMAGELNLAVSSQANWKKWGVHYYPSIARAHQREQCSNFKDAGLQVYGRNSPLFLKSRDAVDATFDNLPPPKPTKQVRTQAATSYSRGVNYQHVHSMQQYNMRSGPCMTGESPVMLADGTQIRTDAVKRGTIVDSPRGPRTVAAVIKTPLSYPVALCTLGELRITPWHPIMHEGAWKFPADVVQPQYGFTDAIYSFLLQPSADADAHAMNIGGVACVTYGHGIVFNEVGETDVRAHSFFGSYDKMLAAVASLPGFRDEDGVAQCGGVLRDANSLICGLVPLEQAKTDHLSEKRAMEVMA</sequence>
<dbReference type="InterPro" id="IPR039510">
    <property type="entry name" value="Vint_dom"/>
</dbReference>
<feature type="region of interest" description="Disordered" evidence="1">
    <location>
        <begin position="35"/>
        <end position="54"/>
    </location>
</feature>
<reference evidence="4" key="2">
    <citation type="submission" date="2015-01" db="EMBL/GenBank/DDBJ databases">
        <title>Evolutionary Origins and Diversification of the Mycorrhizal Mutualists.</title>
        <authorList>
            <consortium name="DOE Joint Genome Institute"/>
            <consortium name="Mycorrhizal Genomics Consortium"/>
            <person name="Kohler A."/>
            <person name="Kuo A."/>
            <person name="Nagy L.G."/>
            <person name="Floudas D."/>
            <person name="Copeland A."/>
            <person name="Barry K.W."/>
            <person name="Cichocki N."/>
            <person name="Veneault-Fourrey C."/>
            <person name="LaButti K."/>
            <person name="Lindquist E.A."/>
            <person name="Lipzen A."/>
            <person name="Lundell T."/>
            <person name="Morin E."/>
            <person name="Murat C."/>
            <person name="Riley R."/>
            <person name="Ohm R."/>
            <person name="Sun H."/>
            <person name="Tunlid A."/>
            <person name="Henrissat B."/>
            <person name="Grigoriev I.V."/>
            <person name="Hibbett D.S."/>
            <person name="Martin F."/>
        </authorList>
    </citation>
    <scope>NUCLEOTIDE SEQUENCE [LARGE SCALE GENOMIC DNA]</scope>
    <source>
        <strain evidence="4">MAFF 305830</strain>
    </source>
</reference>
<dbReference type="InterPro" id="IPR036844">
    <property type="entry name" value="Hint_dom_sf"/>
</dbReference>
<dbReference type="Pfam" id="PF14623">
    <property type="entry name" value="Vint"/>
    <property type="match status" value="1"/>
</dbReference>